<keyword evidence="3" id="KW-0276">Fatty acid metabolism</keyword>
<dbReference type="STRING" id="1137138.A0A067N8C7"/>
<dbReference type="GO" id="GO:0051750">
    <property type="term" value="F:delta(3,5)-delta(2,4)-dienoyl-CoA isomerase activity"/>
    <property type="evidence" value="ECO:0007669"/>
    <property type="project" value="TreeGrafter"/>
</dbReference>
<evidence type="ECO:0008006" key="8">
    <source>
        <dbReference type="Google" id="ProtNLM"/>
    </source>
</evidence>
<dbReference type="SUPFAM" id="SSF52096">
    <property type="entry name" value="ClpP/crotonase"/>
    <property type="match status" value="1"/>
</dbReference>
<evidence type="ECO:0000256" key="4">
    <source>
        <dbReference type="ARBA" id="ARBA00023098"/>
    </source>
</evidence>
<dbReference type="InterPro" id="IPR029045">
    <property type="entry name" value="ClpP/crotonase-like_dom_sf"/>
</dbReference>
<dbReference type="OrthoDB" id="14970at2759"/>
<accession>A0A067N8C7</accession>
<dbReference type="GO" id="GO:0005739">
    <property type="term" value="C:mitochondrion"/>
    <property type="evidence" value="ECO:0007669"/>
    <property type="project" value="TreeGrafter"/>
</dbReference>
<proteinExistence type="inferred from homology"/>
<evidence type="ECO:0000313" key="6">
    <source>
        <dbReference type="EMBL" id="KDQ23225.1"/>
    </source>
</evidence>
<sequence length="284" mass="30635">MAEFSTKWVKVSEPAPHVLLVELARPPVNAFNTDFWQQYAHVFDQISEHGSDVRAVVLSSANPKLFTAGLDLHATSTLTVDDTTDPARRALDLRKHILEFQRAIGAPERCPVPVIAAVHGLVLGLGIDILGYCDVRFAASNASFSIKEVDVGLAADIGTLSTIPKVTGNQSLVRELAFSARNFSALEAEKLGLLSRIVDGSKDEVVSAALELAKVIAAKSPYAVAATKQLLLHSRDHSVAESLEYTATWNSAGLQAKDTMASIIAVRSKKPAQYEPLRKIISKL</sequence>
<dbReference type="InParanoid" id="A0A067N8C7"/>
<comment type="similarity">
    <text evidence="2">Belongs to the enoyl-CoA hydratase/isomerase family.</text>
</comment>
<organism evidence="6 7">
    <name type="scientific">Pleurotus ostreatus (strain PC15)</name>
    <name type="common">Oyster mushroom</name>
    <dbReference type="NCBI Taxonomy" id="1137138"/>
    <lineage>
        <taxon>Eukaryota</taxon>
        <taxon>Fungi</taxon>
        <taxon>Dikarya</taxon>
        <taxon>Basidiomycota</taxon>
        <taxon>Agaricomycotina</taxon>
        <taxon>Agaricomycetes</taxon>
        <taxon>Agaricomycetidae</taxon>
        <taxon>Agaricales</taxon>
        <taxon>Pleurotineae</taxon>
        <taxon>Pleurotaceae</taxon>
        <taxon>Pleurotus</taxon>
    </lineage>
</organism>
<gene>
    <name evidence="6" type="ORF">PLEOSDRAFT_162749</name>
</gene>
<dbReference type="EMBL" id="KL198013">
    <property type="protein sequence ID" value="KDQ23225.1"/>
    <property type="molecule type" value="Genomic_DNA"/>
</dbReference>
<dbReference type="InterPro" id="IPR014748">
    <property type="entry name" value="Enoyl-CoA_hydra_C"/>
</dbReference>
<evidence type="ECO:0000256" key="2">
    <source>
        <dbReference type="ARBA" id="ARBA00005254"/>
    </source>
</evidence>
<reference evidence="7" key="1">
    <citation type="journal article" date="2014" name="Proc. Natl. Acad. Sci. U.S.A.">
        <title>Extensive sampling of basidiomycete genomes demonstrates inadequacy of the white-rot/brown-rot paradigm for wood decay fungi.</title>
        <authorList>
            <person name="Riley R."/>
            <person name="Salamov A.A."/>
            <person name="Brown D.W."/>
            <person name="Nagy L.G."/>
            <person name="Floudas D."/>
            <person name="Held B.W."/>
            <person name="Levasseur A."/>
            <person name="Lombard V."/>
            <person name="Morin E."/>
            <person name="Otillar R."/>
            <person name="Lindquist E.A."/>
            <person name="Sun H."/>
            <person name="LaButti K.M."/>
            <person name="Schmutz J."/>
            <person name="Jabbour D."/>
            <person name="Luo H."/>
            <person name="Baker S.E."/>
            <person name="Pisabarro A.G."/>
            <person name="Walton J.D."/>
            <person name="Blanchette R.A."/>
            <person name="Henrissat B."/>
            <person name="Martin F."/>
            <person name="Cullen D."/>
            <person name="Hibbett D.S."/>
            <person name="Grigoriev I.V."/>
        </authorList>
    </citation>
    <scope>NUCLEOTIDE SEQUENCE [LARGE SCALE GENOMIC DNA]</scope>
    <source>
        <strain evidence="7">PC15</strain>
    </source>
</reference>
<dbReference type="FunFam" id="1.10.12.10:FF:000004">
    <property type="entry name" value="Delta3,5-delta2,4-dienoyl-CoA isomerase"/>
    <property type="match status" value="1"/>
</dbReference>
<comment type="pathway">
    <text evidence="1">Lipid metabolism; fatty acid beta-oxidation.</text>
</comment>
<evidence type="ECO:0000313" key="7">
    <source>
        <dbReference type="Proteomes" id="UP000027073"/>
    </source>
</evidence>
<dbReference type="Gene3D" id="1.10.12.10">
    <property type="entry name" value="Lyase 2-enoyl-coa Hydratase, Chain A, domain 2"/>
    <property type="match status" value="1"/>
</dbReference>
<name>A0A067N8C7_PLEO1</name>
<dbReference type="Pfam" id="PF00378">
    <property type="entry name" value="ECH_1"/>
    <property type="match status" value="1"/>
</dbReference>
<dbReference type="Proteomes" id="UP000027073">
    <property type="component" value="Unassembled WGS sequence"/>
</dbReference>
<dbReference type="Gene3D" id="3.90.226.10">
    <property type="entry name" value="2-enoyl-CoA Hydratase, Chain A, domain 1"/>
    <property type="match status" value="1"/>
</dbReference>
<dbReference type="VEuPathDB" id="FungiDB:PLEOSDRAFT_162749"/>
<evidence type="ECO:0000256" key="5">
    <source>
        <dbReference type="ARBA" id="ARBA00023235"/>
    </source>
</evidence>
<dbReference type="AlphaFoldDB" id="A0A067N8C7"/>
<dbReference type="UniPathway" id="UPA00659"/>
<dbReference type="InterPro" id="IPR045002">
    <property type="entry name" value="Ech1-like"/>
</dbReference>
<dbReference type="PANTHER" id="PTHR43149:SF1">
    <property type="entry name" value="DELTA(3,5)-DELTA(2,4)-DIENOYL-COA ISOMERASE, MITOCHONDRIAL"/>
    <property type="match status" value="1"/>
</dbReference>
<evidence type="ECO:0000256" key="3">
    <source>
        <dbReference type="ARBA" id="ARBA00022832"/>
    </source>
</evidence>
<dbReference type="InterPro" id="IPR001753">
    <property type="entry name" value="Enoyl-CoA_hydra/iso"/>
</dbReference>
<dbReference type="HOGENOM" id="CLU_009834_7_0_1"/>
<evidence type="ECO:0000256" key="1">
    <source>
        <dbReference type="ARBA" id="ARBA00005005"/>
    </source>
</evidence>
<dbReference type="GO" id="GO:0006635">
    <property type="term" value="P:fatty acid beta-oxidation"/>
    <property type="evidence" value="ECO:0007669"/>
    <property type="project" value="UniProtKB-UniPathway"/>
</dbReference>
<dbReference type="PANTHER" id="PTHR43149">
    <property type="entry name" value="ENOYL-COA HYDRATASE"/>
    <property type="match status" value="1"/>
</dbReference>
<dbReference type="CDD" id="cd06558">
    <property type="entry name" value="crotonase-like"/>
    <property type="match status" value="1"/>
</dbReference>
<keyword evidence="5" id="KW-0413">Isomerase</keyword>
<keyword evidence="4" id="KW-0443">Lipid metabolism</keyword>
<protein>
    <recommendedName>
        <fullName evidence="8">ClpP/crotonase</fullName>
    </recommendedName>
</protein>